<protein>
    <recommendedName>
        <fullName evidence="5">Type IV secretion system protein virB4</fullName>
    </recommendedName>
</protein>
<dbReference type="EMBL" id="JAGFNY010000013">
    <property type="protein sequence ID" value="MBW7570272.1"/>
    <property type="molecule type" value="Genomic_DNA"/>
</dbReference>
<evidence type="ECO:0000313" key="9">
    <source>
        <dbReference type="Proteomes" id="UP000731465"/>
    </source>
</evidence>
<dbReference type="NCBIfam" id="TIGR00929">
    <property type="entry name" value="VirB4_CagE"/>
    <property type="match status" value="1"/>
</dbReference>
<organism evidence="8 9">
    <name type="scientific">Succinivibrio faecicola</name>
    <dbReference type="NCBI Taxonomy" id="2820300"/>
    <lineage>
        <taxon>Bacteria</taxon>
        <taxon>Pseudomonadati</taxon>
        <taxon>Pseudomonadota</taxon>
        <taxon>Gammaproteobacteria</taxon>
        <taxon>Aeromonadales</taxon>
        <taxon>Succinivibrionaceae</taxon>
        <taxon>Succinivibrio</taxon>
    </lineage>
</organism>
<evidence type="ECO:0000259" key="7">
    <source>
        <dbReference type="Pfam" id="PF19044"/>
    </source>
</evidence>
<keyword evidence="4" id="KW-0843">Virulence</keyword>
<dbReference type="RefSeq" id="WP_219937494.1">
    <property type="nucleotide sequence ID" value="NZ_JAGFNY010000013.1"/>
</dbReference>
<evidence type="ECO:0000259" key="6">
    <source>
        <dbReference type="Pfam" id="PF03135"/>
    </source>
</evidence>
<gene>
    <name evidence="8" type="ORF">J5V48_05115</name>
</gene>
<dbReference type="Pfam" id="PF19044">
    <property type="entry name" value="P-loop_TraG"/>
    <property type="match status" value="1"/>
</dbReference>
<comment type="similarity">
    <text evidence="1">Belongs to the TrbE/VirB4 family.</text>
</comment>
<dbReference type="InterPro" id="IPR043964">
    <property type="entry name" value="P-loop_TraG"/>
</dbReference>
<evidence type="ECO:0000256" key="3">
    <source>
        <dbReference type="ARBA" id="ARBA00022840"/>
    </source>
</evidence>
<dbReference type="Gene3D" id="3.40.50.300">
    <property type="entry name" value="P-loop containing nucleotide triphosphate hydrolases"/>
    <property type="match status" value="2"/>
</dbReference>
<dbReference type="SUPFAM" id="SSF52540">
    <property type="entry name" value="P-loop containing nucleoside triphosphate hydrolases"/>
    <property type="match status" value="1"/>
</dbReference>
<keyword evidence="3" id="KW-0067">ATP-binding</keyword>
<evidence type="ECO:0000256" key="5">
    <source>
        <dbReference type="ARBA" id="ARBA00023635"/>
    </source>
</evidence>
<dbReference type="Proteomes" id="UP000731465">
    <property type="component" value="Unassembled WGS sequence"/>
</dbReference>
<evidence type="ECO:0000256" key="1">
    <source>
        <dbReference type="ARBA" id="ARBA00006512"/>
    </source>
</evidence>
<comment type="caution">
    <text evidence="8">The sequence shown here is derived from an EMBL/GenBank/DDBJ whole genome shotgun (WGS) entry which is preliminary data.</text>
</comment>
<keyword evidence="2" id="KW-0547">Nucleotide-binding</keyword>
<dbReference type="Pfam" id="PF03135">
    <property type="entry name" value="CagE_TrbE_VirB"/>
    <property type="match status" value="1"/>
</dbReference>
<dbReference type="InterPro" id="IPR027417">
    <property type="entry name" value="P-loop_NTPase"/>
</dbReference>
<evidence type="ECO:0000313" key="8">
    <source>
        <dbReference type="EMBL" id="MBW7570272.1"/>
    </source>
</evidence>
<name>A0ABS7DGN6_9GAMM</name>
<feature type="domain" description="CagE TrbE VirB component of type IV transporter system central" evidence="6">
    <location>
        <begin position="176"/>
        <end position="386"/>
    </location>
</feature>
<accession>A0ABS7DGN6</accession>
<evidence type="ECO:0000256" key="2">
    <source>
        <dbReference type="ARBA" id="ARBA00022741"/>
    </source>
</evidence>
<dbReference type="InterPro" id="IPR018145">
    <property type="entry name" value="CagE_TrbE_VirB_cntrl_dom"/>
</dbReference>
<proteinExistence type="inferred from homology"/>
<evidence type="ECO:0000256" key="4">
    <source>
        <dbReference type="ARBA" id="ARBA00023026"/>
    </source>
</evidence>
<sequence>MQQQELLENRVRLMQSAKSVGKFINLSSVIAPSVVIGRDGELVTTWKIQGMAFETSEDITLDGAINSLNILYRSLASSKTALAVQIHRLRRPMTDELSACEEAGFAHNLSKAYNKKIGHESLMSTELYFTVIEKRKSLKKRKRTAEVIKQELLARLEVFNKIAENVERSLSSFSPKRLGEYKKNNKEYSSQLAFYNFLVTGVWQEVVIPKCPLYEALMPEAIFSGSDFLEIQSANGHKFVQALEFKDYAQSSYSGILDGLLYPDVNAVKKPYIFIETQTFCFLSKYDGQHFLELQQKQLLSSEDAGVSQIQAMSAAIDGVVNGDFSIGEYSYSLTLFADSYQEVKQNTADAAKKLQDEGFLTFLSTLALPAAFFSQLPCNLALRPRLAKITSVNFAQLAPLHNFISGKREGNPWGEALALLQTPSNQPYYFNFHTSPIGEDSFDKKTLAHTTIIGTSGSGKTVLMNFLLSMAQKYRTPTQKMTTVYFDKDRGAEIAIRALHGGYLTVENGRPTGFNPFQMEANKSNIQFLISFVKLLLSMDGMPITAAEEQQIQHAVETVMGMPVQLRRLGLIPQNLTDGLTREERQNSLSVRLKKWCEGGDLGWVFDNEKDLLDFDAYPNYGIDGTAFLDNKAVRTPIAFYLLKRMDQVIDGRRFIFVMDEFWKWLLDEAFRTFAFDKLKTMRKQNGFGVFATQSPSDVLNSEIAKAVIEQSATQIFLPNPKADKKEYIEGFKVSEAEFMWIQGLKEDSRMMLIKQGSRSAICKLDLGWAKEPLRVLSGSTDNINLIEQLRALVGDNPDKWLNLFQQIKNDSKTVKQIQQRYGTEPELWLSHYLEECVHEG</sequence>
<reference evidence="8 9" key="1">
    <citation type="submission" date="2021-03" db="EMBL/GenBank/DDBJ databases">
        <title>Succinivibrio sp. nov. isolated from feces of cow.</title>
        <authorList>
            <person name="Choi J.-Y."/>
        </authorList>
    </citation>
    <scope>NUCLEOTIDE SEQUENCE [LARGE SCALE GENOMIC DNA]</scope>
    <source>
        <strain evidence="8 9">AGMB01872</strain>
    </source>
</reference>
<dbReference type="PANTHER" id="PTHR30121:SF12">
    <property type="entry name" value="TYPE IV SECRETION SYSTEM PROTEIN CAGE"/>
    <property type="match status" value="1"/>
</dbReference>
<dbReference type="InterPro" id="IPR051162">
    <property type="entry name" value="T4SS_component"/>
</dbReference>
<dbReference type="InterPro" id="IPR004346">
    <property type="entry name" value="CagE_TrbE_VirB"/>
</dbReference>
<keyword evidence="9" id="KW-1185">Reference proteome</keyword>
<dbReference type="PANTHER" id="PTHR30121">
    <property type="entry name" value="UNCHARACTERIZED PROTEIN YJGR-RELATED"/>
    <property type="match status" value="1"/>
</dbReference>
<feature type="domain" description="TraG P-loop" evidence="7">
    <location>
        <begin position="644"/>
        <end position="731"/>
    </location>
</feature>